<dbReference type="InterPro" id="IPR052340">
    <property type="entry name" value="RNase_Y/CdgJ"/>
</dbReference>
<dbReference type="EMBL" id="CAQJ01000024">
    <property type="protein sequence ID" value="CCQ90037.1"/>
    <property type="molecule type" value="Genomic_DNA"/>
</dbReference>
<protein>
    <submittedName>
        <fullName evidence="2">Putative HD domain protein</fullName>
    </submittedName>
</protein>
<gene>
    <name evidence="2" type="ORF">NITGR_210003</name>
</gene>
<dbReference type="PROSITE" id="PS51833">
    <property type="entry name" value="HDOD"/>
    <property type="match status" value="1"/>
</dbReference>
<sequence length="281" mass="32197">MNTVTARDFIRKQDRVYALSRNFFAIYDALTDPDKSFRDIGRIIGCDAGFSARLLKIVNSPFFGFERKIESLDHAIALVGTEPLADLLFSMSVIQNFRGVPHDLFNEDQFWRHSVACGVLAKRLAMRMGCDRPGRFYLVGLLHDMGRILLCVREPSAVSAILTQQAAEGQDLCLLEREQFGFDHAELGAVLFETWKLPPMHAEATRYHHRPEEAGEYRDDARIVAMADYLCHEMEFSPDMESGNRRVPDEYWVHLDLIPEMVPSIKKQVQPEFDFLLELVV</sequence>
<dbReference type="RefSeq" id="WP_005007113.1">
    <property type="nucleotide sequence ID" value="NZ_HG422173.1"/>
</dbReference>
<evidence type="ECO:0000259" key="1">
    <source>
        <dbReference type="PROSITE" id="PS51833"/>
    </source>
</evidence>
<dbReference type="Proteomes" id="UP000011704">
    <property type="component" value="Unassembled WGS sequence"/>
</dbReference>
<dbReference type="InterPro" id="IPR013976">
    <property type="entry name" value="HDOD"/>
</dbReference>
<dbReference type="InterPro" id="IPR003607">
    <property type="entry name" value="HD/PDEase_dom"/>
</dbReference>
<organism evidence="2 3">
    <name type="scientific">Nitrospina gracilis (strain 3/211)</name>
    <dbReference type="NCBI Taxonomy" id="1266370"/>
    <lineage>
        <taxon>Bacteria</taxon>
        <taxon>Pseudomonadati</taxon>
        <taxon>Nitrospinota/Tectimicrobiota group</taxon>
        <taxon>Nitrospinota</taxon>
        <taxon>Nitrospinia</taxon>
        <taxon>Nitrospinales</taxon>
        <taxon>Nitrospinaceae</taxon>
        <taxon>Nitrospina</taxon>
    </lineage>
</organism>
<dbReference type="SUPFAM" id="SSF109604">
    <property type="entry name" value="HD-domain/PDEase-like"/>
    <property type="match status" value="1"/>
</dbReference>
<dbReference type="AlphaFoldDB" id="M1ZA05"/>
<dbReference type="InParanoid" id="M1ZA05"/>
<accession>M1ZA05</accession>
<dbReference type="STRING" id="1266370.NITGR_210003"/>
<dbReference type="HOGENOM" id="CLU_048246_4_0_0"/>
<reference evidence="2 3" key="1">
    <citation type="journal article" date="2013" name="Front. Microbiol.">
        <title>The genome of Nitrospina gracilis illuminates the metabolism and evolution of the major marine nitrite oxidizer.</title>
        <authorList>
            <person name="Luecker S."/>
            <person name="Nowka B."/>
            <person name="Rattei T."/>
            <person name="Spieck E."/>
            <person name="and Daims H."/>
        </authorList>
    </citation>
    <scope>NUCLEOTIDE SEQUENCE [LARGE SCALE GENOMIC DNA]</scope>
    <source>
        <strain evidence="2 3">3/211</strain>
    </source>
</reference>
<dbReference type="PANTHER" id="PTHR33525:SF3">
    <property type="entry name" value="RIBONUCLEASE Y"/>
    <property type="match status" value="1"/>
</dbReference>
<keyword evidence="3" id="KW-1185">Reference proteome</keyword>
<feature type="domain" description="HDOD" evidence="1">
    <location>
        <begin position="16"/>
        <end position="211"/>
    </location>
</feature>
<comment type="caution">
    <text evidence="2">The sequence shown here is derived from an EMBL/GenBank/DDBJ whole genome shotgun (WGS) entry which is preliminary data.</text>
</comment>
<dbReference type="CDD" id="cd00077">
    <property type="entry name" value="HDc"/>
    <property type="match status" value="1"/>
</dbReference>
<evidence type="ECO:0000313" key="2">
    <source>
        <dbReference type="EMBL" id="CCQ90037.1"/>
    </source>
</evidence>
<dbReference type="Gene3D" id="1.10.3210.10">
    <property type="entry name" value="Hypothetical protein af1432"/>
    <property type="match status" value="1"/>
</dbReference>
<dbReference type="PANTHER" id="PTHR33525">
    <property type="match status" value="1"/>
</dbReference>
<evidence type="ECO:0000313" key="3">
    <source>
        <dbReference type="Proteomes" id="UP000011704"/>
    </source>
</evidence>
<proteinExistence type="predicted"/>
<name>M1ZA05_NITG3</name>
<dbReference type="Pfam" id="PF08668">
    <property type="entry name" value="HDOD"/>
    <property type="match status" value="1"/>
</dbReference>